<evidence type="ECO:0000313" key="1">
    <source>
        <dbReference type="EMBL" id="MCY0149845.1"/>
    </source>
</evidence>
<dbReference type="RefSeq" id="WP_267655282.1">
    <property type="nucleotide sequence ID" value="NZ_JAOVZR010000001.1"/>
</dbReference>
<accession>A0ABT3ZDI4</accession>
<protein>
    <submittedName>
        <fullName evidence="1">Uncharacterized protein</fullName>
    </submittedName>
</protein>
<name>A0ABT3ZDI4_9HYPH</name>
<reference evidence="1" key="1">
    <citation type="submission" date="2022-10" db="EMBL/GenBank/DDBJ databases">
        <title>Hoeflea sp. G2-23, isolated from marine algae.</title>
        <authorList>
            <person name="Kristyanto S."/>
            <person name="Kim J.M."/>
            <person name="Jeon C.O."/>
        </authorList>
    </citation>
    <scope>NUCLEOTIDE SEQUENCE</scope>
    <source>
        <strain evidence="1">G2-23</strain>
    </source>
</reference>
<dbReference type="EMBL" id="JAOVZR010000001">
    <property type="protein sequence ID" value="MCY0149845.1"/>
    <property type="molecule type" value="Genomic_DNA"/>
</dbReference>
<sequence length="95" mass="10638">MGKREDFLFVVQTALIVNTVRLATDGDRDPGAVANFSTTHALSQLQTALDVADRIPIDMTAYEAGNEFCSYFFSNLRDQEPEGNKPQLPHWCGRF</sequence>
<keyword evidence="2" id="KW-1185">Reference proteome</keyword>
<organism evidence="1 2">
    <name type="scientific">Hoeflea algicola</name>
    <dbReference type="NCBI Taxonomy" id="2983763"/>
    <lineage>
        <taxon>Bacteria</taxon>
        <taxon>Pseudomonadati</taxon>
        <taxon>Pseudomonadota</taxon>
        <taxon>Alphaproteobacteria</taxon>
        <taxon>Hyphomicrobiales</taxon>
        <taxon>Rhizobiaceae</taxon>
        <taxon>Hoeflea</taxon>
    </lineage>
</organism>
<proteinExistence type="predicted"/>
<dbReference type="Proteomes" id="UP001073227">
    <property type="component" value="Unassembled WGS sequence"/>
</dbReference>
<comment type="caution">
    <text evidence="1">The sequence shown here is derived from an EMBL/GenBank/DDBJ whole genome shotgun (WGS) entry which is preliminary data.</text>
</comment>
<gene>
    <name evidence="1" type="ORF">OEG84_19610</name>
</gene>
<evidence type="ECO:0000313" key="2">
    <source>
        <dbReference type="Proteomes" id="UP001073227"/>
    </source>
</evidence>